<dbReference type="RefSeq" id="WP_056961569.1">
    <property type="nucleotide sequence ID" value="NZ_AYZI01000004.1"/>
</dbReference>
<dbReference type="NCBIfam" id="NF047498">
    <property type="entry name" value="LIC_12616_fam"/>
    <property type="match status" value="1"/>
</dbReference>
<name>A0A0R2CU77_9LACO</name>
<dbReference type="Pfam" id="PF23961">
    <property type="entry name" value="Phage_tail_terminator_9"/>
    <property type="match status" value="1"/>
</dbReference>
<dbReference type="Proteomes" id="UP000051586">
    <property type="component" value="Unassembled WGS sequence"/>
</dbReference>
<accession>A0A0R2CU77</accession>
<dbReference type="AlphaFoldDB" id="A0A0R2CU77"/>
<dbReference type="STRING" id="1423745.GCA_001311215_01852"/>
<reference evidence="2 3" key="1">
    <citation type="journal article" date="2015" name="Genome Announc.">
        <title>Expanding the biotechnology potential of lactobacilli through comparative genomics of 213 strains and associated genera.</title>
        <authorList>
            <person name="Sun Z."/>
            <person name="Harris H.M."/>
            <person name="McCann A."/>
            <person name="Guo C."/>
            <person name="Argimon S."/>
            <person name="Zhang W."/>
            <person name="Yang X."/>
            <person name="Jeffery I.B."/>
            <person name="Cooney J.C."/>
            <person name="Kagawa T.F."/>
            <person name="Liu W."/>
            <person name="Song Y."/>
            <person name="Salvetti E."/>
            <person name="Wrobel A."/>
            <person name="Rasinkangas P."/>
            <person name="Parkhill J."/>
            <person name="Rea M.C."/>
            <person name="O'Sullivan O."/>
            <person name="Ritari J."/>
            <person name="Douillard F.P."/>
            <person name="Paul Ross R."/>
            <person name="Yang R."/>
            <person name="Briner A.E."/>
            <person name="Felis G.E."/>
            <person name="de Vos W.M."/>
            <person name="Barrangou R."/>
            <person name="Klaenhammer T.R."/>
            <person name="Caufield P.W."/>
            <person name="Cui Y."/>
            <person name="Zhang H."/>
            <person name="O'Toole P.W."/>
        </authorList>
    </citation>
    <scope>NUCLEOTIDE SEQUENCE [LARGE SCALE GENOMIC DNA]</scope>
    <source>
        <strain evidence="2 3">DSM 22689</strain>
    </source>
</reference>
<dbReference type="InterPro" id="IPR057087">
    <property type="entry name" value="Gp12-like"/>
</dbReference>
<gene>
    <name evidence="2" type="ORF">FC87_GL000728</name>
</gene>
<dbReference type="EMBL" id="AYZI01000004">
    <property type="protein sequence ID" value="KRM91596.1"/>
    <property type="molecule type" value="Genomic_DNA"/>
</dbReference>
<protein>
    <recommendedName>
        <fullName evidence="1">Phage neck terminator protein gp12-like domain-containing protein</fullName>
    </recommendedName>
</protein>
<evidence type="ECO:0000313" key="3">
    <source>
        <dbReference type="Proteomes" id="UP000051586"/>
    </source>
</evidence>
<sequence>MVTDIIHQYEPKVPVVSEERIGKQPSYPYITYSPVVAHKQTYFNDYDGKPFEMEYQFKCVSDIKTESLGMADWLRRLFFLTDPANKLRENGVVLETVEDMPNTDSYFNIDWQFQNGLTMTFYIKPDYKNEQKKG</sequence>
<feature type="domain" description="Phage neck terminator protein gp12-like" evidence="1">
    <location>
        <begin position="5"/>
        <end position="127"/>
    </location>
</feature>
<evidence type="ECO:0000313" key="2">
    <source>
        <dbReference type="EMBL" id="KRM91596.1"/>
    </source>
</evidence>
<comment type="caution">
    <text evidence="2">The sequence shown here is derived from an EMBL/GenBank/DDBJ whole genome shotgun (WGS) entry which is preliminary data.</text>
</comment>
<dbReference type="PATRIC" id="fig|1423745.4.peg.777"/>
<organism evidence="2 3">
    <name type="scientific">Fructilactobacillus florum DSM 22689 = JCM 16035</name>
    <dbReference type="NCBI Taxonomy" id="1423745"/>
    <lineage>
        <taxon>Bacteria</taxon>
        <taxon>Bacillati</taxon>
        <taxon>Bacillota</taxon>
        <taxon>Bacilli</taxon>
        <taxon>Lactobacillales</taxon>
        <taxon>Lactobacillaceae</taxon>
        <taxon>Fructilactobacillus</taxon>
    </lineage>
</organism>
<proteinExistence type="predicted"/>
<evidence type="ECO:0000259" key="1">
    <source>
        <dbReference type="Pfam" id="PF23961"/>
    </source>
</evidence>